<feature type="transmembrane region" description="Helical" evidence="3">
    <location>
        <begin position="557"/>
        <end position="575"/>
    </location>
</feature>
<keyword evidence="3" id="KW-0812">Transmembrane</keyword>
<dbReference type="GO" id="GO:0006351">
    <property type="term" value="P:DNA-templated transcription"/>
    <property type="evidence" value="ECO:0007669"/>
    <property type="project" value="InterPro"/>
</dbReference>
<dbReference type="InterPro" id="IPR036864">
    <property type="entry name" value="Zn2-C6_fun-type_DNA-bd_sf"/>
</dbReference>
<reference evidence="5" key="1">
    <citation type="journal article" date="2020" name="Stud. Mycol.">
        <title>101 Dothideomycetes genomes: a test case for predicting lifestyles and emergence of pathogens.</title>
        <authorList>
            <person name="Haridas S."/>
            <person name="Albert R."/>
            <person name="Binder M."/>
            <person name="Bloem J."/>
            <person name="Labutti K."/>
            <person name="Salamov A."/>
            <person name="Andreopoulos B."/>
            <person name="Baker S."/>
            <person name="Barry K."/>
            <person name="Bills G."/>
            <person name="Bluhm B."/>
            <person name="Cannon C."/>
            <person name="Castanera R."/>
            <person name="Culley D."/>
            <person name="Daum C."/>
            <person name="Ezra D."/>
            <person name="Gonzalez J."/>
            <person name="Henrissat B."/>
            <person name="Kuo A."/>
            <person name="Liang C."/>
            <person name="Lipzen A."/>
            <person name="Lutzoni F."/>
            <person name="Magnuson J."/>
            <person name="Mondo S."/>
            <person name="Nolan M."/>
            <person name="Ohm R."/>
            <person name="Pangilinan J."/>
            <person name="Park H.-J."/>
            <person name="Ramirez L."/>
            <person name="Alfaro M."/>
            <person name="Sun H."/>
            <person name="Tritt A."/>
            <person name="Yoshinaga Y."/>
            <person name="Zwiers L.-H."/>
            <person name="Turgeon B."/>
            <person name="Goodwin S."/>
            <person name="Spatafora J."/>
            <person name="Crous P."/>
            <person name="Grigoriev I."/>
        </authorList>
    </citation>
    <scope>NUCLEOTIDE SEQUENCE</scope>
    <source>
        <strain evidence="5">CBS 161.51</strain>
    </source>
</reference>
<dbReference type="SUPFAM" id="SSF57701">
    <property type="entry name" value="Zn2/Cys6 DNA-binding domain"/>
    <property type="match status" value="1"/>
</dbReference>
<dbReference type="InterPro" id="IPR050987">
    <property type="entry name" value="AtrR-like"/>
</dbReference>
<feature type="domain" description="Zn(2)-C6 fungal-type" evidence="4">
    <location>
        <begin position="17"/>
        <end position="49"/>
    </location>
</feature>
<dbReference type="OrthoDB" id="4116913at2759"/>
<protein>
    <recommendedName>
        <fullName evidence="4">Zn(2)-C6 fungal-type domain-containing protein</fullName>
    </recommendedName>
</protein>
<dbReference type="GO" id="GO:0000981">
    <property type="term" value="F:DNA-binding transcription factor activity, RNA polymerase II-specific"/>
    <property type="evidence" value="ECO:0007669"/>
    <property type="project" value="InterPro"/>
</dbReference>
<proteinExistence type="predicted"/>
<accession>A0A6A5SSP8</accession>
<dbReference type="PROSITE" id="PS50048">
    <property type="entry name" value="ZN2_CY6_FUNGAL_2"/>
    <property type="match status" value="1"/>
</dbReference>
<keyword evidence="3" id="KW-0472">Membrane</keyword>
<dbReference type="PANTHER" id="PTHR46910:SF39">
    <property type="entry name" value="ZN(II)2CYS6 TRANSCRIPTION FACTOR (EUROFUNG)"/>
    <property type="match status" value="1"/>
</dbReference>
<sequence>MSSAGVEKRGSASTVRACDLCRKRKRRCLWTSGTEGCTSCVNLKETCTTTHVRKERAKPQRGNLIFEYESRIKRLESLLQEQKAAQPHIRQRLRLQDTEPSVPVSTWVENLRHEVEMRLLPSASNFDPFDLDPTAEANDAAFSGDLESLFINEADQAHPESGLARQFSLDNMQPSADFHEDAAFLQSADFEPEVIEAINIPPPPLPSPSVSDWYLPSPELGTSLLAEFLTDMNTAYPLYQPHVIAEHLRFCYAGQSDGTSVSWISAYSVFGLAHTLRAMSTAGTIHDTEMAKYYLARAYLSLNGLLSSPQSLGQVQCLLGVAMLMMTSPCSYNGSGGHFVSTALRVIRSLACKDDGDATVTPRDLEQERRVFWIAFINDSSLSILHNKPTTHQLEDVAYCSDFVADELGAVTAAEGNWRVPIFYLHTRLALLQAEAIDQVLSLKARNTMPLDIAAATTIILARLQAYHEHELFQLSADQLFQLLYRSDITHTVTLEARYFATVYRLHAFMAFDMDSRINPFKLASLDRISGVKQHKAYSAARRLVSLLAIAPRGNVGLYWLIIPIITAALVTVFAHHINNPSEEALTPNEIREYNQILADNEAMVHYSGIAELAQTRNFCISLFSKLTGVVERNHQPHHSLSSSYQIGSPNLSRR</sequence>
<evidence type="ECO:0000313" key="6">
    <source>
        <dbReference type="Proteomes" id="UP000800038"/>
    </source>
</evidence>
<keyword evidence="6" id="KW-1185">Reference proteome</keyword>
<keyword evidence="1" id="KW-0479">Metal-binding</keyword>
<gene>
    <name evidence="5" type="ORF">EJ02DRAFT_344824</name>
</gene>
<dbReference type="InterPro" id="IPR001138">
    <property type="entry name" value="Zn2Cys6_DnaBD"/>
</dbReference>
<dbReference type="GO" id="GO:0008270">
    <property type="term" value="F:zinc ion binding"/>
    <property type="evidence" value="ECO:0007669"/>
    <property type="project" value="InterPro"/>
</dbReference>
<dbReference type="EMBL" id="ML976032">
    <property type="protein sequence ID" value="KAF1942754.1"/>
    <property type="molecule type" value="Genomic_DNA"/>
</dbReference>
<dbReference type="PANTHER" id="PTHR46910">
    <property type="entry name" value="TRANSCRIPTION FACTOR PDR1"/>
    <property type="match status" value="1"/>
</dbReference>
<dbReference type="InterPro" id="IPR007219">
    <property type="entry name" value="XnlR_reg_dom"/>
</dbReference>
<evidence type="ECO:0000313" key="5">
    <source>
        <dbReference type="EMBL" id="KAF1942754.1"/>
    </source>
</evidence>
<keyword evidence="2" id="KW-0539">Nucleus</keyword>
<dbReference type="GO" id="GO:0003677">
    <property type="term" value="F:DNA binding"/>
    <property type="evidence" value="ECO:0007669"/>
    <property type="project" value="InterPro"/>
</dbReference>
<name>A0A6A5SSP8_9PLEO</name>
<dbReference type="AlphaFoldDB" id="A0A6A5SSP8"/>
<dbReference type="Pfam" id="PF04082">
    <property type="entry name" value="Fungal_trans"/>
    <property type="match status" value="1"/>
</dbReference>
<organism evidence="5 6">
    <name type="scientific">Clathrospora elynae</name>
    <dbReference type="NCBI Taxonomy" id="706981"/>
    <lineage>
        <taxon>Eukaryota</taxon>
        <taxon>Fungi</taxon>
        <taxon>Dikarya</taxon>
        <taxon>Ascomycota</taxon>
        <taxon>Pezizomycotina</taxon>
        <taxon>Dothideomycetes</taxon>
        <taxon>Pleosporomycetidae</taxon>
        <taxon>Pleosporales</taxon>
        <taxon>Diademaceae</taxon>
        <taxon>Clathrospora</taxon>
    </lineage>
</organism>
<evidence type="ECO:0000256" key="1">
    <source>
        <dbReference type="ARBA" id="ARBA00022723"/>
    </source>
</evidence>
<evidence type="ECO:0000259" key="4">
    <source>
        <dbReference type="PROSITE" id="PS50048"/>
    </source>
</evidence>
<dbReference type="Proteomes" id="UP000800038">
    <property type="component" value="Unassembled WGS sequence"/>
</dbReference>
<dbReference type="PROSITE" id="PS00463">
    <property type="entry name" value="ZN2_CY6_FUNGAL_1"/>
    <property type="match status" value="1"/>
</dbReference>
<dbReference type="CDD" id="cd12148">
    <property type="entry name" value="fungal_TF_MHR"/>
    <property type="match status" value="1"/>
</dbReference>
<keyword evidence="3" id="KW-1133">Transmembrane helix</keyword>
<evidence type="ECO:0000256" key="3">
    <source>
        <dbReference type="SAM" id="Phobius"/>
    </source>
</evidence>
<evidence type="ECO:0000256" key="2">
    <source>
        <dbReference type="ARBA" id="ARBA00023242"/>
    </source>
</evidence>
<dbReference type="CDD" id="cd00067">
    <property type="entry name" value="GAL4"/>
    <property type="match status" value="1"/>
</dbReference>
<dbReference type="Gene3D" id="4.10.240.10">
    <property type="entry name" value="Zn(2)-C6 fungal-type DNA-binding domain"/>
    <property type="match status" value="1"/>
</dbReference>